<evidence type="ECO:0000259" key="10">
    <source>
        <dbReference type="SMART" id="SM01083"/>
    </source>
</evidence>
<evidence type="ECO:0000256" key="2">
    <source>
        <dbReference type="ARBA" id="ARBA00006695"/>
    </source>
</evidence>
<comment type="caution">
    <text evidence="11">The sequence shown here is derived from an EMBL/GenBank/DDBJ whole genome shotgun (WGS) entry which is preliminary data.</text>
</comment>
<dbReference type="PANTHER" id="PTHR16196:SF0">
    <property type="entry name" value="PRE-MRNA-SPLICING FACTOR CWC25 HOMOLOG"/>
    <property type="match status" value="1"/>
</dbReference>
<dbReference type="Pfam" id="PF12542">
    <property type="entry name" value="CWC25"/>
    <property type="match status" value="1"/>
</dbReference>
<evidence type="ECO:0000256" key="5">
    <source>
        <dbReference type="ARBA" id="ARBA00023054"/>
    </source>
</evidence>
<evidence type="ECO:0000256" key="1">
    <source>
        <dbReference type="ARBA" id="ARBA00004123"/>
    </source>
</evidence>
<dbReference type="OrthoDB" id="21123at2759"/>
<accession>A0A835CV72</accession>
<dbReference type="InterPro" id="IPR051376">
    <property type="entry name" value="CWC25_splicing_factor"/>
</dbReference>
<dbReference type="Pfam" id="PF10197">
    <property type="entry name" value="Cir_N"/>
    <property type="match status" value="1"/>
</dbReference>
<evidence type="ECO:0000256" key="4">
    <source>
        <dbReference type="ARBA" id="ARBA00022728"/>
    </source>
</evidence>
<proteinExistence type="inferred from homology"/>
<evidence type="ECO:0000256" key="3">
    <source>
        <dbReference type="ARBA" id="ARBA00022664"/>
    </source>
</evidence>
<feature type="compositionally biased region" description="Basic and acidic residues" evidence="9">
    <location>
        <begin position="253"/>
        <end position="277"/>
    </location>
</feature>
<feature type="domain" description="CBF1-interacting co-repressor CIR N-terminal" evidence="10">
    <location>
        <begin position="11"/>
        <end position="47"/>
    </location>
</feature>
<dbReference type="PANTHER" id="PTHR16196">
    <property type="entry name" value="CELL CYCLE CONTROL PROTEIN CWF25"/>
    <property type="match status" value="1"/>
</dbReference>
<evidence type="ECO:0000256" key="7">
    <source>
        <dbReference type="ARBA" id="ARBA00023242"/>
    </source>
</evidence>
<reference evidence="11 12" key="1">
    <citation type="submission" date="2020-08" db="EMBL/GenBank/DDBJ databases">
        <title>Aphidius gifuensis genome sequencing and assembly.</title>
        <authorList>
            <person name="Du Z."/>
        </authorList>
    </citation>
    <scope>NUCLEOTIDE SEQUENCE [LARGE SCALE GENOMIC DNA]</scope>
    <source>
        <strain evidence="11">YNYX2018</strain>
        <tissue evidence="11">Adults</tissue>
    </source>
</reference>
<keyword evidence="12" id="KW-1185">Reference proteome</keyword>
<dbReference type="GO" id="GO:0005684">
    <property type="term" value="C:U2-type spliceosomal complex"/>
    <property type="evidence" value="ECO:0007669"/>
    <property type="project" value="TreeGrafter"/>
</dbReference>
<evidence type="ECO:0000313" key="11">
    <source>
        <dbReference type="EMBL" id="KAF7996934.1"/>
    </source>
</evidence>
<feature type="coiled-coil region" evidence="8">
    <location>
        <begin position="23"/>
        <end position="50"/>
    </location>
</feature>
<protein>
    <recommendedName>
        <fullName evidence="10">CBF1-interacting co-repressor CIR N-terminal domain-containing protein</fullName>
    </recommendedName>
</protein>
<keyword evidence="6" id="KW-0508">mRNA splicing</keyword>
<keyword evidence="7" id="KW-0539">Nucleus</keyword>
<evidence type="ECO:0000256" key="6">
    <source>
        <dbReference type="ARBA" id="ARBA00023187"/>
    </source>
</evidence>
<comment type="similarity">
    <text evidence="2">Belongs to the CWC25 family.</text>
</comment>
<dbReference type="AlphaFoldDB" id="A0A835CV72"/>
<feature type="compositionally biased region" description="Basic and acidic residues" evidence="9">
    <location>
        <begin position="170"/>
        <end position="182"/>
    </location>
</feature>
<evidence type="ECO:0000256" key="9">
    <source>
        <dbReference type="SAM" id="MobiDB-lite"/>
    </source>
</evidence>
<dbReference type="InterPro" id="IPR019339">
    <property type="entry name" value="CIR_N_dom"/>
</dbReference>
<comment type="subcellular location">
    <subcellularLocation>
        <location evidence="1">Nucleus</location>
    </subcellularLocation>
</comment>
<feature type="compositionally biased region" description="Basic residues" evidence="9">
    <location>
        <begin position="194"/>
        <end position="210"/>
    </location>
</feature>
<dbReference type="InterPro" id="IPR022209">
    <property type="entry name" value="CWC25"/>
</dbReference>
<dbReference type="SMART" id="SM01083">
    <property type="entry name" value="Cir_N"/>
    <property type="match status" value="1"/>
</dbReference>
<dbReference type="EMBL" id="JACMRX010000001">
    <property type="protein sequence ID" value="KAF7996934.1"/>
    <property type="molecule type" value="Genomic_DNA"/>
</dbReference>
<feature type="compositionally biased region" description="Low complexity" evidence="9">
    <location>
        <begin position="183"/>
        <end position="193"/>
    </location>
</feature>
<gene>
    <name evidence="11" type="ORF">HCN44_002580</name>
</gene>
<keyword evidence="4" id="KW-0747">Spliceosome</keyword>
<evidence type="ECO:0000256" key="8">
    <source>
        <dbReference type="SAM" id="Coils"/>
    </source>
</evidence>
<dbReference type="GO" id="GO:0000398">
    <property type="term" value="P:mRNA splicing, via spliceosome"/>
    <property type="evidence" value="ECO:0007669"/>
    <property type="project" value="TreeGrafter"/>
</dbReference>
<keyword evidence="5 8" id="KW-0175">Coiled coil</keyword>
<organism evidence="11 12">
    <name type="scientific">Aphidius gifuensis</name>
    <name type="common">Parasitoid wasp</name>
    <dbReference type="NCBI Taxonomy" id="684658"/>
    <lineage>
        <taxon>Eukaryota</taxon>
        <taxon>Metazoa</taxon>
        <taxon>Ecdysozoa</taxon>
        <taxon>Arthropoda</taxon>
        <taxon>Hexapoda</taxon>
        <taxon>Insecta</taxon>
        <taxon>Pterygota</taxon>
        <taxon>Neoptera</taxon>
        <taxon>Endopterygota</taxon>
        <taxon>Hymenoptera</taxon>
        <taxon>Apocrita</taxon>
        <taxon>Ichneumonoidea</taxon>
        <taxon>Braconidae</taxon>
        <taxon>Aphidiinae</taxon>
        <taxon>Aphidius</taxon>
    </lineage>
</organism>
<name>A0A835CV72_APHGI</name>
<feature type="region of interest" description="Disordered" evidence="9">
    <location>
        <begin position="158"/>
        <end position="277"/>
    </location>
</feature>
<keyword evidence="3" id="KW-0507">mRNA processing</keyword>
<dbReference type="Proteomes" id="UP000639338">
    <property type="component" value="Unassembled WGS sequence"/>
</dbReference>
<sequence>MGGGDLNLKKSWHPSTMKNMEKVWKAEQQNTQEKKRIAELQRDIERERDREDITKLGMQQGTLAPKDNEKINWMYTQPNSSINREDYLKGKTIDKTFEQIVKNERDVEKNKVLPSNHVEHECIPPSLRFFTGNEQVDLQRKIQEDPLFAIKKKEYESRAQILNNPVKLKQLKELSKRKETSPEKSSSSSSSSSSRHKSKRHHKESSHRSSRHEEKSKEREKEKNKKDHHKKKPKLTDEERKRKLREMMANASWHDKERAMNVKKYREQEKKETTEKTYNKDFIRKQLMAAAEHGTVASRIKSNINNIQRSERAMDSNFARR</sequence>
<feature type="compositionally biased region" description="Basic and acidic residues" evidence="9">
    <location>
        <begin position="211"/>
        <end position="225"/>
    </location>
</feature>
<evidence type="ECO:0000313" key="12">
    <source>
        <dbReference type="Proteomes" id="UP000639338"/>
    </source>
</evidence>